<dbReference type="Pfam" id="PF18906">
    <property type="entry name" value="Phage_tube_2"/>
    <property type="match status" value="1"/>
</dbReference>
<evidence type="ECO:0000313" key="1">
    <source>
        <dbReference type="EMBL" id="XDQ03091.1"/>
    </source>
</evidence>
<protein>
    <submittedName>
        <fullName evidence="1">Phage tail tube protein</fullName>
    </submittedName>
</protein>
<organism evidence="1">
    <name type="scientific">Streptomyces sp. R08</name>
    <dbReference type="NCBI Taxonomy" id="3238624"/>
    <lineage>
        <taxon>Bacteria</taxon>
        <taxon>Bacillati</taxon>
        <taxon>Actinomycetota</taxon>
        <taxon>Actinomycetes</taxon>
        <taxon>Kitasatosporales</taxon>
        <taxon>Streptomycetaceae</taxon>
        <taxon>Streptomyces</taxon>
    </lineage>
</organism>
<dbReference type="EMBL" id="CP163431">
    <property type="protein sequence ID" value="XDQ03091.1"/>
    <property type="molecule type" value="Genomic_DNA"/>
</dbReference>
<accession>A0AB39M9C3</accession>
<reference evidence="1" key="1">
    <citation type="submission" date="2024-07" db="EMBL/GenBank/DDBJ databases">
        <authorList>
            <person name="Yu S.T."/>
        </authorList>
    </citation>
    <scope>NUCLEOTIDE SEQUENCE</scope>
    <source>
        <strain evidence="1">R08</strain>
    </source>
</reference>
<dbReference type="AlphaFoldDB" id="A0AB39M9C3"/>
<name>A0AB39M9C3_9ACTN</name>
<proteinExistence type="predicted"/>
<dbReference type="RefSeq" id="WP_319359941.1">
    <property type="nucleotide sequence ID" value="NZ_CP163431.1"/>
</dbReference>
<sequence>MALDAAIGIGKETTYGTAATSTLGYEGKSDSWKTTREFIESVGFRAGMQTARADRRNVVNMGGEGELEIDLLDAGAAAVLSASFDTYNGGTPNASTGLTTHVFESGADSASPSFTAQMIRPTTDGKSVAYKHVGCVVTEWELTAEVENAVTLTATFDFQDVSHSDKPADALPIVYPGESYVYDWTRTGIALTIDGKAVTVDANKLELTGDRGMKVDRRFLRGNALKKTPVRAAMPTYEGTLEGEFTSEAVKMYEAFIGGKVASLVIDFAGIIPGTSMKIECPAIQFTGDSPEASVDDVTVTELPFRVLDPGDGRSAIKLTYVDPTPGFVPPAK</sequence>
<gene>
    <name evidence="1" type="ORF">AB5J58_24385</name>
</gene>
<dbReference type="InterPro" id="IPR044000">
    <property type="entry name" value="Phage_tube_2"/>
</dbReference>